<keyword evidence="6" id="KW-0266">Ethylene biosynthesis</keyword>
<organism evidence="13 14">
    <name type="scientific">Proteobacteria bacterium 228</name>
    <dbReference type="NCBI Taxonomy" id="2083153"/>
    <lineage>
        <taxon>Bacteria</taxon>
        <taxon>Pseudomonadati</taxon>
        <taxon>Pseudomonadota</taxon>
    </lineage>
</organism>
<accession>A0A2S5KLA4</accession>
<dbReference type="SUPFAM" id="SSF51197">
    <property type="entry name" value="Clavaminate synthase-like"/>
    <property type="match status" value="1"/>
</dbReference>
<protein>
    <recommendedName>
        <fullName evidence="5">2-oxoglutarate-dependent ethylene/succinate-forming enzyme</fullName>
        <ecNumber evidence="4">1.13.12.19</ecNumber>
        <ecNumber evidence="3">1.14.20.7</ecNumber>
    </recommendedName>
    <alternativeName>
        <fullName evidence="7">2-oxoglutarate dioxygenase (ethylene-forming)</fullName>
    </alternativeName>
    <alternativeName>
        <fullName evidence="8">2-oxoglutarate/L-arginine monooxygenase/decarboxylase (succinate-forming)</fullName>
    </alternativeName>
</protein>
<comment type="catalytic activity">
    <reaction evidence="9">
        <text>2-oxoglutarate + O2 + 2 H(+) = ethene + 3 CO2 + H2O</text>
        <dbReference type="Rhea" id="RHEA:31523"/>
        <dbReference type="ChEBI" id="CHEBI:15377"/>
        <dbReference type="ChEBI" id="CHEBI:15378"/>
        <dbReference type="ChEBI" id="CHEBI:15379"/>
        <dbReference type="ChEBI" id="CHEBI:16526"/>
        <dbReference type="ChEBI" id="CHEBI:16810"/>
        <dbReference type="ChEBI" id="CHEBI:18153"/>
        <dbReference type="EC" id="1.13.12.19"/>
    </reaction>
</comment>
<name>A0A2S5KLA4_9PROT</name>
<dbReference type="EMBL" id="PRLP01000109">
    <property type="protein sequence ID" value="PPC75096.1"/>
    <property type="molecule type" value="Genomic_DNA"/>
</dbReference>
<dbReference type="InterPro" id="IPR027443">
    <property type="entry name" value="IPNS-like_sf"/>
</dbReference>
<evidence type="ECO:0000256" key="5">
    <source>
        <dbReference type="ARBA" id="ARBA00019045"/>
    </source>
</evidence>
<dbReference type="InterPro" id="IPR050231">
    <property type="entry name" value="Iron_ascorbate_oxido_reductase"/>
</dbReference>
<evidence type="ECO:0000256" key="7">
    <source>
        <dbReference type="ARBA" id="ARBA00031011"/>
    </source>
</evidence>
<evidence type="ECO:0000313" key="13">
    <source>
        <dbReference type="EMBL" id="PPC75096.1"/>
    </source>
</evidence>
<dbReference type="Proteomes" id="UP000238196">
    <property type="component" value="Unassembled WGS sequence"/>
</dbReference>
<evidence type="ECO:0000256" key="8">
    <source>
        <dbReference type="ARBA" id="ARBA00031282"/>
    </source>
</evidence>
<dbReference type="PRINTS" id="PR00682">
    <property type="entry name" value="IPNSYNTHASE"/>
</dbReference>
<dbReference type="Pfam" id="PF03171">
    <property type="entry name" value="2OG-FeII_Oxy"/>
    <property type="match status" value="1"/>
</dbReference>
<evidence type="ECO:0000256" key="1">
    <source>
        <dbReference type="ARBA" id="ARBA00001954"/>
    </source>
</evidence>
<comment type="caution">
    <text evidence="13">The sequence shown here is derived from an EMBL/GenBank/DDBJ whole genome shotgun (WGS) entry which is preliminary data.</text>
</comment>
<dbReference type="AlphaFoldDB" id="A0A2S5KLA4"/>
<evidence type="ECO:0000313" key="14">
    <source>
        <dbReference type="Proteomes" id="UP000238196"/>
    </source>
</evidence>
<dbReference type="InterPro" id="IPR026992">
    <property type="entry name" value="DIOX_N"/>
</dbReference>
<keyword evidence="11" id="KW-0560">Oxidoreductase</keyword>
<dbReference type="GO" id="GO:0046872">
    <property type="term" value="F:metal ion binding"/>
    <property type="evidence" value="ECO:0007669"/>
    <property type="project" value="UniProtKB-KW"/>
</dbReference>
<dbReference type="OrthoDB" id="21825at2"/>
<reference evidence="13 14" key="1">
    <citation type="submission" date="2018-02" db="EMBL/GenBank/DDBJ databases">
        <title>novel marine gammaproteobacteria from coastal saline agro ecosystem.</title>
        <authorList>
            <person name="Krishnan R."/>
            <person name="Ramesh Kumar N."/>
        </authorList>
    </citation>
    <scope>NUCLEOTIDE SEQUENCE [LARGE SCALE GENOMIC DNA]</scope>
    <source>
        <strain evidence="13 14">228</strain>
    </source>
</reference>
<dbReference type="Pfam" id="PF14226">
    <property type="entry name" value="DIOX_N"/>
    <property type="match status" value="1"/>
</dbReference>
<dbReference type="PROSITE" id="PS51471">
    <property type="entry name" value="FE2OG_OXY"/>
    <property type="match status" value="1"/>
</dbReference>
<dbReference type="GO" id="GO:0009693">
    <property type="term" value="P:ethylene biosynthetic process"/>
    <property type="evidence" value="ECO:0007669"/>
    <property type="project" value="UniProtKB-KW"/>
</dbReference>
<dbReference type="GO" id="GO:0102276">
    <property type="term" value="F:2-oxoglutarate oxygenase/decarboxylase (ethylene-forming) activity"/>
    <property type="evidence" value="ECO:0007669"/>
    <property type="project" value="UniProtKB-EC"/>
</dbReference>
<dbReference type="InterPro" id="IPR044861">
    <property type="entry name" value="IPNS-like_FE2OG_OXY"/>
</dbReference>
<dbReference type="EC" id="1.13.12.19" evidence="4"/>
<keyword evidence="11" id="KW-0408">Iron</keyword>
<evidence type="ECO:0000256" key="10">
    <source>
        <dbReference type="ARBA" id="ARBA00049359"/>
    </source>
</evidence>
<evidence type="ECO:0000256" key="11">
    <source>
        <dbReference type="RuleBase" id="RU003682"/>
    </source>
</evidence>
<evidence type="ECO:0000256" key="4">
    <source>
        <dbReference type="ARBA" id="ARBA00012531"/>
    </source>
</evidence>
<proteinExistence type="inferred from homology"/>
<dbReference type="PANTHER" id="PTHR47990">
    <property type="entry name" value="2-OXOGLUTARATE (2OG) AND FE(II)-DEPENDENT OXYGENASE SUPERFAMILY PROTEIN-RELATED"/>
    <property type="match status" value="1"/>
</dbReference>
<evidence type="ECO:0000259" key="12">
    <source>
        <dbReference type="PROSITE" id="PS51471"/>
    </source>
</evidence>
<comment type="pathway">
    <text evidence="2">Alkene biosynthesis; ethylene biosynthesis via 2-oxoglutarate.</text>
</comment>
<evidence type="ECO:0000256" key="9">
    <source>
        <dbReference type="ARBA" id="ARBA00047725"/>
    </source>
</evidence>
<feature type="domain" description="Fe2OG dioxygenase" evidence="12">
    <location>
        <begin position="171"/>
        <end position="273"/>
    </location>
</feature>
<dbReference type="Gene3D" id="2.60.120.330">
    <property type="entry name" value="B-lactam Antibiotic, Isopenicillin N Synthase, Chain"/>
    <property type="match status" value="1"/>
</dbReference>
<evidence type="ECO:0000256" key="3">
    <source>
        <dbReference type="ARBA" id="ARBA00012293"/>
    </source>
</evidence>
<comment type="catalytic activity">
    <reaction evidence="10">
        <text>L-arginine + 2-oxoglutarate + O2 = guanidine + L-glutamate 5-semialdehyde + succinate + CO2</text>
        <dbReference type="Rhea" id="RHEA:31535"/>
        <dbReference type="ChEBI" id="CHEBI:15379"/>
        <dbReference type="ChEBI" id="CHEBI:16526"/>
        <dbReference type="ChEBI" id="CHEBI:16810"/>
        <dbReference type="ChEBI" id="CHEBI:30031"/>
        <dbReference type="ChEBI" id="CHEBI:30087"/>
        <dbReference type="ChEBI" id="CHEBI:32682"/>
        <dbReference type="ChEBI" id="CHEBI:58066"/>
        <dbReference type="EC" id="1.14.20.7"/>
    </reaction>
</comment>
<dbReference type="EC" id="1.14.20.7" evidence="3"/>
<gene>
    <name evidence="13" type="ORF">C4K68_22285</name>
</gene>
<comment type="cofactor">
    <cofactor evidence="1">
        <name>Fe(2+)</name>
        <dbReference type="ChEBI" id="CHEBI:29033"/>
    </cofactor>
</comment>
<evidence type="ECO:0000256" key="6">
    <source>
        <dbReference type="ARBA" id="ARBA00022666"/>
    </source>
</evidence>
<keyword evidence="11" id="KW-0479">Metal-binding</keyword>
<comment type="similarity">
    <text evidence="11">Belongs to the iron/ascorbate-dependent oxidoreductase family.</text>
</comment>
<dbReference type="InterPro" id="IPR005123">
    <property type="entry name" value="Oxoglu/Fe-dep_dioxygenase_dom"/>
</dbReference>
<evidence type="ECO:0000256" key="2">
    <source>
        <dbReference type="ARBA" id="ARBA00004767"/>
    </source>
</evidence>
<sequence>MSSIPLIDISPLALEDRQAWQPVIDAIDTACRDRGFFYVTGHGVDPALVQQVFDMSARFFALPDADKRAIDITQSPNHRGYGSIGAEQLEEGKPTDWKETFDMALNLPEEHAYVERCPSMYGPNRYPQLEGFQSLMERYYAELFPVAMRILKAMALALKMPEDFFSQSFSTHVTVLRVIHYPPRPEQVHDNGAGAHTDYGCITLLRQDQIGGLQVRGADGQWIDATPIEDSYVVNIGDLMQHWTNDIYRSTAHRVVSPQAGVHRYSSPFFVEPDFDTLVTTLPTCIDTEHPLRYQPVTSGDWIQSRFKATYSYRNKETS</sequence>